<keyword evidence="16" id="KW-1133">Transmembrane helix</keyword>
<evidence type="ECO:0000256" key="5">
    <source>
        <dbReference type="ARBA" id="ARBA00010550"/>
    </source>
</evidence>
<comment type="subcellular location">
    <subcellularLocation>
        <location evidence="3">Membrane</location>
    </subcellularLocation>
    <subcellularLocation>
        <location evidence="2">Mitochondrion</location>
    </subcellularLocation>
</comment>
<feature type="domain" description="AAA+ ATPase" evidence="17">
    <location>
        <begin position="435"/>
        <end position="571"/>
    </location>
</feature>
<evidence type="ECO:0000256" key="1">
    <source>
        <dbReference type="ARBA" id="ARBA00001947"/>
    </source>
</evidence>
<dbReference type="EMBL" id="MBFR01000020">
    <property type="protein sequence ID" value="PVU96996.1"/>
    <property type="molecule type" value="Genomic_DNA"/>
</dbReference>
<comment type="similarity">
    <text evidence="4">In the C-terminal section; belongs to the peptidase M41 family.</text>
</comment>
<feature type="region of interest" description="Disordered" evidence="15">
    <location>
        <begin position="300"/>
        <end position="337"/>
    </location>
</feature>
<dbReference type="Gene3D" id="1.20.58.760">
    <property type="entry name" value="Peptidase M41"/>
    <property type="match status" value="1"/>
</dbReference>
<dbReference type="FunFam" id="1.20.58.760:FF:000002">
    <property type="entry name" value="ATP-dependent zinc metalloprotease FtsH"/>
    <property type="match status" value="1"/>
</dbReference>
<dbReference type="GO" id="GO:0016887">
    <property type="term" value="F:ATP hydrolysis activity"/>
    <property type="evidence" value="ECO:0007669"/>
    <property type="project" value="InterPro"/>
</dbReference>
<dbReference type="InterPro" id="IPR003593">
    <property type="entry name" value="AAA+_ATPase"/>
</dbReference>
<dbReference type="GO" id="GO:0004222">
    <property type="term" value="F:metalloendopeptidase activity"/>
    <property type="evidence" value="ECO:0007669"/>
    <property type="project" value="InterPro"/>
</dbReference>
<proteinExistence type="inferred from homology"/>
<dbReference type="SMART" id="SM00382">
    <property type="entry name" value="AAA"/>
    <property type="match status" value="1"/>
</dbReference>
<dbReference type="PANTHER" id="PTHR23076">
    <property type="entry name" value="METALLOPROTEASE M41 FTSH"/>
    <property type="match status" value="1"/>
</dbReference>
<organism evidence="18 19">
    <name type="scientific">Smittium simulii</name>
    <dbReference type="NCBI Taxonomy" id="133385"/>
    <lineage>
        <taxon>Eukaryota</taxon>
        <taxon>Fungi</taxon>
        <taxon>Fungi incertae sedis</taxon>
        <taxon>Zoopagomycota</taxon>
        <taxon>Kickxellomycotina</taxon>
        <taxon>Harpellomycetes</taxon>
        <taxon>Harpellales</taxon>
        <taxon>Legeriomycetaceae</taxon>
        <taxon>Smittium</taxon>
    </lineage>
</organism>
<evidence type="ECO:0000256" key="10">
    <source>
        <dbReference type="ARBA" id="ARBA00022833"/>
    </source>
</evidence>
<evidence type="ECO:0000256" key="9">
    <source>
        <dbReference type="ARBA" id="ARBA00022801"/>
    </source>
</evidence>
<keyword evidence="11" id="KW-0067">ATP-binding</keyword>
<accession>A0A2T9YXG9</accession>
<feature type="transmembrane region" description="Helical" evidence="16">
    <location>
        <begin position="359"/>
        <end position="377"/>
    </location>
</feature>
<dbReference type="GO" id="GO:0004176">
    <property type="term" value="F:ATP-dependent peptidase activity"/>
    <property type="evidence" value="ECO:0007669"/>
    <property type="project" value="InterPro"/>
</dbReference>
<dbReference type="InterPro" id="IPR041569">
    <property type="entry name" value="AAA_lid_3"/>
</dbReference>
<comment type="similarity">
    <text evidence="5">In the N-terminal section; belongs to the AAA ATPase family.</text>
</comment>
<keyword evidence="8" id="KW-0547">Nucleotide-binding</keyword>
<evidence type="ECO:0000256" key="7">
    <source>
        <dbReference type="ARBA" id="ARBA00022723"/>
    </source>
</evidence>
<keyword evidence="12" id="KW-0482">Metalloprotease</keyword>
<dbReference type="GO" id="GO:0046872">
    <property type="term" value="F:metal ion binding"/>
    <property type="evidence" value="ECO:0007669"/>
    <property type="project" value="UniProtKB-KW"/>
</dbReference>
<dbReference type="InterPro" id="IPR037219">
    <property type="entry name" value="Peptidase_M41-like"/>
</dbReference>
<evidence type="ECO:0000256" key="12">
    <source>
        <dbReference type="ARBA" id="ARBA00023049"/>
    </source>
</evidence>
<feature type="compositionally biased region" description="Low complexity" evidence="15">
    <location>
        <begin position="300"/>
        <end position="315"/>
    </location>
</feature>
<keyword evidence="7" id="KW-0479">Metal-binding</keyword>
<dbReference type="Gene3D" id="1.10.8.60">
    <property type="match status" value="1"/>
</dbReference>
<feature type="compositionally biased region" description="Low complexity" evidence="15">
    <location>
        <begin position="324"/>
        <end position="337"/>
    </location>
</feature>
<dbReference type="AlphaFoldDB" id="A0A2T9YXG9"/>
<dbReference type="InterPro" id="IPR000477">
    <property type="entry name" value="RT_dom"/>
</dbReference>
<dbReference type="InterPro" id="IPR003959">
    <property type="entry name" value="ATPase_AAA_core"/>
</dbReference>
<dbReference type="CDD" id="cd19501">
    <property type="entry name" value="RecA-like_FtsH"/>
    <property type="match status" value="1"/>
</dbReference>
<dbReference type="GO" id="GO:0005743">
    <property type="term" value="C:mitochondrial inner membrane"/>
    <property type="evidence" value="ECO:0007669"/>
    <property type="project" value="TreeGrafter"/>
</dbReference>
<dbReference type="GO" id="GO:0007005">
    <property type="term" value="P:mitochondrion organization"/>
    <property type="evidence" value="ECO:0007669"/>
    <property type="project" value="TreeGrafter"/>
</dbReference>
<gene>
    <name evidence="18" type="ORF">BB561_000827</name>
</gene>
<evidence type="ECO:0000313" key="19">
    <source>
        <dbReference type="Proteomes" id="UP000245383"/>
    </source>
</evidence>
<reference evidence="18 19" key="1">
    <citation type="journal article" date="2018" name="MBio">
        <title>Comparative Genomics Reveals the Core Gene Toolbox for the Fungus-Insect Symbiosis.</title>
        <authorList>
            <person name="Wang Y."/>
            <person name="Stata M."/>
            <person name="Wang W."/>
            <person name="Stajich J.E."/>
            <person name="White M.M."/>
            <person name="Moncalvo J.M."/>
        </authorList>
    </citation>
    <scope>NUCLEOTIDE SEQUENCE [LARGE SCALE GENOMIC DNA]</scope>
    <source>
        <strain evidence="18 19">SWE-8-4</strain>
    </source>
</reference>
<dbReference type="Pfam" id="PF01434">
    <property type="entry name" value="Peptidase_M41"/>
    <property type="match status" value="1"/>
</dbReference>
<evidence type="ECO:0000256" key="3">
    <source>
        <dbReference type="ARBA" id="ARBA00004370"/>
    </source>
</evidence>
<keyword evidence="14 16" id="KW-0472">Membrane</keyword>
<comment type="cofactor">
    <cofactor evidence="1">
        <name>Zn(2+)</name>
        <dbReference type="ChEBI" id="CHEBI:29105"/>
    </cofactor>
</comment>
<dbReference type="SUPFAM" id="SSF140990">
    <property type="entry name" value="FtsH protease domain-like"/>
    <property type="match status" value="1"/>
</dbReference>
<dbReference type="FunFam" id="1.10.8.60:FF:000001">
    <property type="entry name" value="ATP-dependent zinc metalloprotease FtsH"/>
    <property type="match status" value="1"/>
</dbReference>
<dbReference type="InterPro" id="IPR005936">
    <property type="entry name" value="FtsH"/>
</dbReference>
<dbReference type="Proteomes" id="UP000245383">
    <property type="component" value="Unassembled WGS sequence"/>
</dbReference>
<dbReference type="Gene3D" id="3.40.50.300">
    <property type="entry name" value="P-loop containing nucleotide triphosphate hydrolases"/>
    <property type="match status" value="1"/>
</dbReference>
<dbReference type="InterPro" id="IPR000642">
    <property type="entry name" value="Peptidase_M41"/>
</dbReference>
<protein>
    <recommendedName>
        <fullName evidence="17">AAA+ ATPase domain-containing protein</fullName>
    </recommendedName>
</protein>
<evidence type="ECO:0000256" key="14">
    <source>
        <dbReference type="ARBA" id="ARBA00023136"/>
    </source>
</evidence>
<keyword evidence="13" id="KW-0496">Mitochondrion</keyword>
<dbReference type="SUPFAM" id="SSF52540">
    <property type="entry name" value="P-loop containing nucleoside triphosphate hydrolases"/>
    <property type="match status" value="1"/>
</dbReference>
<keyword evidence="6" id="KW-0645">Protease</keyword>
<evidence type="ECO:0000313" key="18">
    <source>
        <dbReference type="EMBL" id="PVU96996.1"/>
    </source>
</evidence>
<keyword evidence="10" id="KW-0862">Zinc</keyword>
<dbReference type="HAMAP" id="MF_01458">
    <property type="entry name" value="FtsH"/>
    <property type="match status" value="1"/>
</dbReference>
<comment type="caution">
    <text evidence="18">The sequence shown here is derived from an EMBL/GenBank/DDBJ whole genome shotgun (WGS) entry which is preliminary data.</text>
</comment>
<dbReference type="PANTHER" id="PTHR23076:SF97">
    <property type="entry name" value="ATP-DEPENDENT ZINC METALLOPROTEASE YME1L1"/>
    <property type="match status" value="1"/>
</dbReference>
<dbReference type="GO" id="GO:0005524">
    <property type="term" value="F:ATP binding"/>
    <property type="evidence" value="ECO:0007669"/>
    <property type="project" value="UniProtKB-KW"/>
</dbReference>
<keyword evidence="9" id="KW-0378">Hydrolase</keyword>
<evidence type="ECO:0000256" key="8">
    <source>
        <dbReference type="ARBA" id="ARBA00022741"/>
    </source>
</evidence>
<evidence type="ECO:0000259" key="17">
    <source>
        <dbReference type="SMART" id="SM00382"/>
    </source>
</evidence>
<dbReference type="STRING" id="133385.A0A2T9YXG9"/>
<evidence type="ECO:0000256" key="13">
    <source>
        <dbReference type="ARBA" id="ARBA00023128"/>
    </source>
</evidence>
<name>A0A2T9YXG9_9FUNG</name>
<dbReference type="Pfam" id="PF17862">
    <property type="entry name" value="AAA_lid_3"/>
    <property type="match status" value="1"/>
</dbReference>
<evidence type="ECO:0000256" key="16">
    <source>
        <dbReference type="SAM" id="Phobius"/>
    </source>
</evidence>
<evidence type="ECO:0000256" key="2">
    <source>
        <dbReference type="ARBA" id="ARBA00004173"/>
    </source>
</evidence>
<dbReference type="GO" id="GO:0141164">
    <property type="term" value="P:mitochondrial protein quality control"/>
    <property type="evidence" value="ECO:0007669"/>
    <property type="project" value="UniProtKB-ARBA"/>
</dbReference>
<evidence type="ECO:0000256" key="11">
    <source>
        <dbReference type="ARBA" id="ARBA00022840"/>
    </source>
</evidence>
<dbReference type="OrthoDB" id="1413014at2759"/>
<dbReference type="Pfam" id="PF00078">
    <property type="entry name" value="RVT_1"/>
    <property type="match status" value="1"/>
</dbReference>
<dbReference type="Pfam" id="PF00004">
    <property type="entry name" value="AAA"/>
    <property type="match status" value="1"/>
</dbReference>
<dbReference type="FunFam" id="3.40.50.300:FF:000175">
    <property type="entry name" value="ATP-dependent zinc metalloprotease FTSH 4"/>
    <property type="match status" value="1"/>
</dbReference>
<evidence type="ECO:0000256" key="6">
    <source>
        <dbReference type="ARBA" id="ARBA00022670"/>
    </source>
</evidence>
<evidence type="ECO:0000256" key="15">
    <source>
        <dbReference type="SAM" id="MobiDB-lite"/>
    </source>
</evidence>
<keyword evidence="19" id="KW-1185">Reference proteome</keyword>
<sequence>MNFFSSRNESANQKIFYHLFGLSLSKPNFSNLLFKSLFTLSLNNFITNSSSLASNSLSYKAPLHNKVQVSASFYLNNFKPLSFNNYKKNNLSFTLSGSTNWLSKAKAFSHPNLILQIRGFFSAPNLNGWGSYHGFSKRTTDENTKYASSSTSLLTPEYTSRYQQSVSTSLNPTSTQVFSSSLSTLKSNCQNALNSGQPELIKRNVLYAIESFEGEIDTQLIELYLEGLHYLNVLPDESAIKLSKLLKKYPLLASNLKTSQLIKSSGLNASNSSTRYNSQIQHGEQLNNFNNHKQNYRSLYPLSSSHPSSSDNSPNKLDNSYEHSSNSNGRNDGSNSDKPIHVVVASDAKSTIYKSIRSIITIFLYSFIILTFFNLFFENSGLIKTSNSIKPVTPEENLQVSFSSVQGCEEAKAELQELVEFLKNPKEFSQLGGKLPRGILLTGPPGTGKTLLARAVAGEADVPFYFMSGAEFDEIYVGVGSKRIRELFTAARENSPSIVFIDEIDAIGSKRNQRDQSYLKQTLNQLLVELDGFSQTEGVIFIAATNFPELLDPALTRPGRFDRIVDVPLPDVRGRISILKLYTENIPLAPDLDLSIVARGTVGFSGAELNSVVNIAAIKASREKSPYINMKHLEYAKDKILMGAERTSAVITDESRKSTAYHEGGHALVALFTPGALPLHKATVMPRGHALGVTVQLPELDRNSYTRQEYYAMLDVCMGGYAAENLIYGHENVTSGSSNDLTKATSLATSMVTQYGMSDVIGHVAYSQESYQQLSSETKSKIDDEIRRISEDSYKRVFSLLTEKRAELDALANALVEFETLDQKEIKQIVNNLFCTFGISNVPIVSQSAAAEVPLPPSKRTRVEYSIVAKTDLIDPVAKNDYYFNFEPKKNKNQNLNLNYAKAANQSKNKKSFKPQKTTANYKRSVRQGCPTSPMLFDIYINDIFNGMSRVSVPGLDDKISGLLFADDALILAELADELQKSFDILTE</sequence>
<evidence type="ECO:0000256" key="4">
    <source>
        <dbReference type="ARBA" id="ARBA00010044"/>
    </source>
</evidence>
<keyword evidence="16" id="KW-0812">Transmembrane</keyword>
<dbReference type="InterPro" id="IPR027417">
    <property type="entry name" value="P-loop_NTPase"/>
</dbReference>